<comment type="catalytic activity">
    <reaction evidence="2">
        <text>a 3'-end 2',3'-cyclophospho-ribonucleotide-RNA + H2O = a 3'-end 2'-phospho-ribonucleotide-RNA + H(+)</text>
        <dbReference type="Rhea" id="RHEA:11828"/>
        <dbReference type="Rhea" id="RHEA-COMP:10464"/>
        <dbReference type="Rhea" id="RHEA-COMP:17353"/>
        <dbReference type="ChEBI" id="CHEBI:15377"/>
        <dbReference type="ChEBI" id="CHEBI:15378"/>
        <dbReference type="ChEBI" id="CHEBI:83064"/>
        <dbReference type="ChEBI" id="CHEBI:173113"/>
        <dbReference type="EC" id="3.1.4.58"/>
    </reaction>
</comment>
<dbReference type="PANTHER" id="PTHR35561">
    <property type="entry name" value="RNA 2',3'-CYCLIC PHOSPHODIESTERASE"/>
    <property type="match status" value="1"/>
</dbReference>
<comment type="similarity">
    <text evidence="2">Belongs to the 2H phosphoesterase superfamily. ThpR family.</text>
</comment>
<dbReference type="InterPro" id="IPR004175">
    <property type="entry name" value="RNA_CPDase"/>
</dbReference>
<dbReference type="InterPro" id="IPR009097">
    <property type="entry name" value="Cyclic_Pdiesterase"/>
</dbReference>
<feature type="domain" description="Phosphoesterase HXTX" evidence="3">
    <location>
        <begin position="100"/>
        <end position="176"/>
    </location>
</feature>
<feature type="active site" description="Proton donor" evidence="2">
    <location>
        <position position="40"/>
    </location>
</feature>
<sequence>MRVFIAVELPEAVKKEIARIQNKIMNTPGRIRWVKPSSLHITLKFLGEIEKEKLNRVFEVTQKIADKFKPFFFEIKGVGIFPETGSPRIIWIGIEKGHLELGRMAKELEDRLFEQGFPRERKKWTPHITLGRVKRLNNQEIIRKLINQEKQTTGGWVKAETISLMQSHLTPQGAIYTPLERFPLKGE</sequence>
<feature type="active site" description="Proton acceptor" evidence="2">
    <location>
        <position position="127"/>
    </location>
</feature>
<feature type="short sequence motif" description="HXTX 1" evidence="2">
    <location>
        <begin position="40"/>
        <end position="43"/>
    </location>
</feature>
<dbReference type="HAMAP" id="MF_01940">
    <property type="entry name" value="RNA_CPDase"/>
    <property type="match status" value="1"/>
</dbReference>
<name>A0A662DFH8_UNCAE</name>
<dbReference type="PANTHER" id="PTHR35561:SF1">
    <property type="entry name" value="RNA 2',3'-CYCLIC PHOSPHODIESTERASE"/>
    <property type="match status" value="1"/>
</dbReference>
<feature type="domain" description="Phosphoesterase HXTX" evidence="3">
    <location>
        <begin position="7"/>
        <end position="91"/>
    </location>
</feature>
<gene>
    <name evidence="4" type="primary">thpR</name>
    <name evidence="4" type="ORF">DRJ04_02200</name>
</gene>
<dbReference type="InterPro" id="IPR014051">
    <property type="entry name" value="Phosphoesterase_HXTX"/>
</dbReference>
<proteinExistence type="inferred from homology"/>
<comment type="caution">
    <text evidence="4">The sequence shown here is derived from an EMBL/GenBank/DDBJ whole genome shotgun (WGS) entry which is preliminary data.</text>
</comment>
<evidence type="ECO:0000313" key="4">
    <source>
        <dbReference type="EMBL" id="RLE14530.1"/>
    </source>
</evidence>
<dbReference type="Proteomes" id="UP000280417">
    <property type="component" value="Unassembled WGS sequence"/>
</dbReference>
<dbReference type="Gene3D" id="3.90.1140.10">
    <property type="entry name" value="Cyclic phosphodiesterase"/>
    <property type="match status" value="1"/>
</dbReference>
<dbReference type="NCBIfam" id="TIGR02258">
    <property type="entry name" value="2_5_ligase"/>
    <property type="match status" value="1"/>
</dbReference>
<dbReference type="GO" id="GO:0004113">
    <property type="term" value="F:2',3'-cyclic-nucleotide 3'-phosphodiesterase activity"/>
    <property type="evidence" value="ECO:0007669"/>
    <property type="project" value="InterPro"/>
</dbReference>
<dbReference type="SUPFAM" id="SSF55144">
    <property type="entry name" value="LigT-like"/>
    <property type="match status" value="1"/>
</dbReference>
<evidence type="ECO:0000313" key="5">
    <source>
        <dbReference type="Proteomes" id="UP000280417"/>
    </source>
</evidence>
<keyword evidence="1 2" id="KW-0378">Hydrolase</keyword>
<comment type="function">
    <text evidence="2">Hydrolyzes RNA 2',3'-cyclic phosphodiester to an RNA 2'-phosphomonoester.</text>
</comment>
<organism evidence="4 5">
    <name type="scientific">Aerophobetes bacterium</name>
    <dbReference type="NCBI Taxonomy" id="2030807"/>
    <lineage>
        <taxon>Bacteria</taxon>
        <taxon>Candidatus Aerophobota</taxon>
    </lineage>
</organism>
<evidence type="ECO:0000256" key="2">
    <source>
        <dbReference type="HAMAP-Rule" id="MF_01940"/>
    </source>
</evidence>
<dbReference type="EMBL" id="QMQA01000040">
    <property type="protein sequence ID" value="RLE14530.1"/>
    <property type="molecule type" value="Genomic_DNA"/>
</dbReference>
<dbReference type="GO" id="GO:0008664">
    <property type="term" value="F:RNA 2',3'-cyclic 3'-phosphodiesterase activity"/>
    <property type="evidence" value="ECO:0007669"/>
    <property type="project" value="UniProtKB-EC"/>
</dbReference>
<dbReference type="EC" id="3.1.4.58" evidence="2"/>
<feature type="short sequence motif" description="HXTX 2" evidence="2">
    <location>
        <begin position="127"/>
        <end position="130"/>
    </location>
</feature>
<protein>
    <recommendedName>
        <fullName evidence="2">RNA 2',3'-cyclic phosphodiesterase</fullName>
        <shortName evidence="2">RNA 2',3'-CPDase</shortName>
        <ecNumber evidence="2">3.1.4.58</ecNumber>
    </recommendedName>
</protein>
<reference evidence="4 5" key="1">
    <citation type="submission" date="2018-06" db="EMBL/GenBank/DDBJ databases">
        <title>Extensive metabolic versatility and redundancy in microbially diverse, dynamic hydrothermal sediments.</title>
        <authorList>
            <person name="Dombrowski N."/>
            <person name="Teske A."/>
            <person name="Baker B.J."/>
        </authorList>
    </citation>
    <scope>NUCLEOTIDE SEQUENCE [LARGE SCALE GENOMIC DNA]</scope>
    <source>
        <strain evidence="4">B3_G15</strain>
    </source>
</reference>
<dbReference type="AlphaFoldDB" id="A0A662DFH8"/>
<evidence type="ECO:0000259" key="3">
    <source>
        <dbReference type="Pfam" id="PF02834"/>
    </source>
</evidence>
<accession>A0A662DFH8</accession>
<dbReference type="Pfam" id="PF02834">
    <property type="entry name" value="LigT_PEase"/>
    <property type="match status" value="2"/>
</dbReference>
<evidence type="ECO:0000256" key="1">
    <source>
        <dbReference type="ARBA" id="ARBA00022801"/>
    </source>
</evidence>